<name>A0A9E4N5V7_9GAMM</name>
<sequence length="478" mass="50660">MLISLKRNQYDGIMRFSDPEGTYLSGGGNPSYTPTHWIDPTASGGGDGSALSPWTWAEFLTNLSSAYAATPGDMKVMVLPGELQATTTDERFIPAFQLPIGGAVAKRIIVFAQNRAIDTATTALRTKLTTTATTQAVNGCPVIGSQFRDYITWDGFWIDEVDALPTADTGPVILNQCQGVHILGCLLEGMDLTGYDNWGASPAENHNGIRIEGMQDCVIADNKISGFVNPSGSHNGAGIMSYTSINLENNSNNVIENNEIDSCGCGIYIKGQWANTNSGSFTIRKNYIHSNQNAGIEFGGHTGSASYVHQNLCVANNHGIMLGRDEVNNVKVYNNTIANSTDTSLFLKANISSYSGNEFGNNISINPANAHVSGDVGPVTGDIIPDYNCYDLNSSTWYINSTSYSSFATYDSGSGVYEDNSVNADPVIVGGGDYSLDTGSPCIDAGIDTLNILGGGTSAPINMGAYVNSDTIGLRLAA</sequence>
<accession>A0A9E4N5V7</accession>
<dbReference type="InterPro" id="IPR006626">
    <property type="entry name" value="PbH1"/>
</dbReference>
<dbReference type="AlphaFoldDB" id="A0A9E4N5V7"/>
<dbReference type="Proteomes" id="UP000886667">
    <property type="component" value="Unassembled WGS sequence"/>
</dbReference>
<dbReference type="InterPro" id="IPR011050">
    <property type="entry name" value="Pectin_lyase_fold/virulence"/>
</dbReference>
<dbReference type="InterPro" id="IPR012334">
    <property type="entry name" value="Pectin_lyas_fold"/>
</dbReference>
<evidence type="ECO:0000313" key="2">
    <source>
        <dbReference type="Proteomes" id="UP000886667"/>
    </source>
</evidence>
<dbReference type="EMBL" id="JAEPCM010000606">
    <property type="protein sequence ID" value="MCG7948037.1"/>
    <property type="molecule type" value="Genomic_DNA"/>
</dbReference>
<dbReference type="Gene3D" id="2.160.20.10">
    <property type="entry name" value="Single-stranded right-handed beta-helix, Pectin lyase-like"/>
    <property type="match status" value="1"/>
</dbReference>
<gene>
    <name evidence="1" type="ORF">JAZ07_16965</name>
</gene>
<proteinExistence type="predicted"/>
<organism evidence="1 2">
    <name type="scientific">Candidatus Thiodiazotropha taylori</name>
    <dbReference type="NCBI Taxonomy" id="2792791"/>
    <lineage>
        <taxon>Bacteria</taxon>
        <taxon>Pseudomonadati</taxon>
        <taxon>Pseudomonadota</taxon>
        <taxon>Gammaproteobacteria</taxon>
        <taxon>Chromatiales</taxon>
        <taxon>Sedimenticolaceae</taxon>
        <taxon>Candidatus Thiodiazotropha</taxon>
    </lineage>
</organism>
<protein>
    <submittedName>
        <fullName evidence="1">Right-handed parallel beta-helix repeat-containing protein</fullName>
    </submittedName>
</protein>
<comment type="caution">
    <text evidence="1">The sequence shown here is derived from an EMBL/GenBank/DDBJ whole genome shotgun (WGS) entry which is preliminary data.</text>
</comment>
<reference evidence="1" key="1">
    <citation type="journal article" date="2021" name="Proc. Natl. Acad. Sci. U.S.A.">
        <title>Global biogeography of chemosynthetic symbionts reveals both localized and globally distributed symbiont groups. .</title>
        <authorList>
            <person name="Osvatic J.T."/>
            <person name="Wilkins L.G.E."/>
            <person name="Leibrecht L."/>
            <person name="Leray M."/>
            <person name="Zauner S."/>
            <person name="Polzin J."/>
            <person name="Camacho Y."/>
            <person name="Gros O."/>
            <person name="van Gils J.A."/>
            <person name="Eisen J.A."/>
            <person name="Petersen J.M."/>
            <person name="Yuen B."/>
        </authorList>
    </citation>
    <scope>NUCLEOTIDE SEQUENCE</scope>
    <source>
        <strain evidence="1">MAGclacostrist064TRANS</strain>
    </source>
</reference>
<dbReference type="SUPFAM" id="SSF51126">
    <property type="entry name" value="Pectin lyase-like"/>
    <property type="match status" value="1"/>
</dbReference>
<evidence type="ECO:0000313" key="1">
    <source>
        <dbReference type="EMBL" id="MCG7948037.1"/>
    </source>
</evidence>
<dbReference type="SMART" id="SM00710">
    <property type="entry name" value="PbH1"/>
    <property type="match status" value="5"/>
</dbReference>